<accession>A0AAV4S5M1</accession>
<gene>
    <name evidence="1" type="ORF">CEXT_98461</name>
</gene>
<evidence type="ECO:0000313" key="2">
    <source>
        <dbReference type="Proteomes" id="UP001054945"/>
    </source>
</evidence>
<comment type="caution">
    <text evidence="1">The sequence shown here is derived from an EMBL/GenBank/DDBJ whole genome shotgun (WGS) entry which is preliminary data.</text>
</comment>
<name>A0AAV4S5M1_CAEEX</name>
<sequence>MCSEKKKAAPTRRLMVFSHSYRLRPKGSAACGSLARFFLPRRPLPWERVLLCAVRVRVVILHDVQNGEYVSVLTVRMWVSRLYASVKELEPSLVDLVSCVFLSAYLYSRHPR</sequence>
<dbReference type="EMBL" id="BPLR01008843">
    <property type="protein sequence ID" value="GIY27702.1"/>
    <property type="molecule type" value="Genomic_DNA"/>
</dbReference>
<proteinExistence type="predicted"/>
<dbReference type="Proteomes" id="UP001054945">
    <property type="component" value="Unassembled WGS sequence"/>
</dbReference>
<reference evidence="1 2" key="1">
    <citation type="submission" date="2021-06" db="EMBL/GenBank/DDBJ databases">
        <title>Caerostris extrusa draft genome.</title>
        <authorList>
            <person name="Kono N."/>
            <person name="Arakawa K."/>
        </authorList>
    </citation>
    <scope>NUCLEOTIDE SEQUENCE [LARGE SCALE GENOMIC DNA]</scope>
</reference>
<evidence type="ECO:0000313" key="1">
    <source>
        <dbReference type="EMBL" id="GIY27702.1"/>
    </source>
</evidence>
<organism evidence="1 2">
    <name type="scientific">Caerostris extrusa</name>
    <name type="common">Bark spider</name>
    <name type="synonym">Caerostris bankana</name>
    <dbReference type="NCBI Taxonomy" id="172846"/>
    <lineage>
        <taxon>Eukaryota</taxon>
        <taxon>Metazoa</taxon>
        <taxon>Ecdysozoa</taxon>
        <taxon>Arthropoda</taxon>
        <taxon>Chelicerata</taxon>
        <taxon>Arachnida</taxon>
        <taxon>Araneae</taxon>
        <taxon>Araneomorphae</taxon>
        <taxon>Entelegynae</taxon>
        <taxon>Araneoidea</taxon>
        <taxon>Araneidae</taxon>
        <taxon>Caerostris</taxon>
    </lineage>
</organism>
<dbReference type="AlphaFoldDB" id="A0AAV4S5M1"/>
<keyword evidence="2" id="KW-1185">Reference proteome</keyword>
<protein>
    <submittedName>
        <fullName evidence="1">Uncharacterized protein</fullName>
    </submittedName>
</protein>